<keyword evidence="7" id="KW-1185">Reference proteome</keyword>
<dbReference type="Gene3D" id="3.30.1330.30">
    <property type="match status" value="1"/>
</dbReference>
<keyword evidence="2" id="KW-0489">Methyltransferase</keyword>
<protein>
    <submittedName>
        <fullName evidence="6">Uncharacterized protein</fullName>
    </submittedName>
</protein>
<evidence type="ECO:0000256" key="1">
    <source>
        <dbReference type="ARBA" id="ARBA00007228"/>
    </source>
</evidence>
<sequence>MDRFHLKPVMDNPHSDRVRRIADLSRSKTRKKTGRILVEGPQAVREAVHFASDFVTDLYYDAAAGEDPVLGKIISEAQKKILYCHPCSSQVMEAISKDCQGIGALVRTEAVTGGLAPDASSFAALASLADSVKSPGPVETAGHPARPLFLACWQLRDPGNAGTIIRVADAAGCPALILVDDCVDVTNPKVVRSTAGSLFHLPIVTLSTDDFFTEAARLGLPVCAADAYGTDQVEAIPLPDLMDSLKSSSQPLCILFGNEARGLDDSLINRCQSAVRIPLYGRAESLNVAMSASIIAYSLAMS</sequence>
<name>W1MXD1_SCAIO</name>
<evidence type="ECO:0000259" key="5">
    <source>
        <dbReference type="Pfam" id="PF22435"/>
    </source>
</evidence>
<proteinExistence type="inferred from homology"/>
<dbReference type="GO" id="GO:0003723">
    <property type="term" value="F:RNA binding"/>
    <property type="evidence" value="ECO:0007669"/>
    <property type="project" value="InterPro"/>
</dbReference>
<feature type="domain" description="tRNA/rRNA methyltransferase SpoU type" evidence="4">
    <location>
        <begin position="148"/>
        <end position="297"/>
    </location>
</feature>
<evidence type="ECO:0000256" key="3">
    <source>
        <dbReference type="ARBA" id="ARBA00022679"/>
    </source>
</evidence>
<dbReference type="InterPro" id="IPR051259">
    <property type="entry name" value="rRNA_Methyltransferase"/>
</dbReference>
<dbReference type="SUPFAM" id="SSF55315">
    <property type="entry name" value="L30e-like"/>
    <property type="match status" value="1"/>
</dbReference>
<dbReference type="PANTHER" id="PTHR43191:SF2">
    <property type="entry name" value="RRNA METHYLTRANSFERASE 3, MITOCHONDRIAL"/>
    <property type="match status" value="1"/>
</dbReference>
<feature type="domain" description="MRM3-like substrate binding" evidence="5">
    <location>
        <begin position="17"/>
        <end position="97"/>
    </location>
</feature>
<dbReference type="EMBL" id="ADCX01000013">
    <property type="protein sequence ID" value="EQW12975.1"/>
    <property type="molecule type" value="Genomic_DNA"/>
</dbReference>
<dbReference type="GO" id="GO:0032259">
    <property type="term" value="P:methylation"/>
    <property type="evidence" value="ECO:0007669"/>
    <property type="project" value="UniProtKB-KW"/>
</dbReference>
<dbReference type="InterPro" id="IPR001537">
    <property type="entry name" value="SpoU_MeTrfase"/>
</dbReference>
<dbReference type="GO" id="GO:0006396">
    <property type="term" value="P:RNA processing"/>
    <property type="evidence" value="ECO:0007669"/>
    <property type="project" value="InterPro"/>
</dbReference>
<gene>
    <name evidence="6" type="ORF">HMPREF9020_01568</name>
</gene>
<dbReference type="CDD" id="cd18095">
    <property type="entry name" value="SpoU-like_rRNA-MTase"/>
    <property type="match status" value="1"/>
</dbReference>
<dbReference type="Gene3D" id="3.40.1280.10">
    <property type="match status" value="1"/>
</dbReference>
<dbReference type="Pfam" id="PF22435">
    <property type="entry name" value="MRM3-like_sub_bind"/>
    <property type="match status" value="1"/>
</dbReference>
<dbReference type="AlphaFoldDB" id="W1MXD1"/>
<comment type="similarity">
    <text evidence="1">Belongs to the class IV-like SAM-binding methyltransferase superfamily. RNA methyltransferase TrmH family.</text>
</comment>
<dbReference type="RefSeq" id="WP_040591346.1">
    <property type="nucleotide sequence ID" value="NZ_GG770226.1"/>
</dbReference>
<evidence type="ECO:0000259" key="4">
    <source>
        <dbReference type="Pfam" id="PF00588"/>
    </source>
</evidence>
<evidence type="ECO:0000256" key="2">
    <source>
        <dbReference type="ARBA" id="ARBA00022603"/>
    </source>
</evidence>
<reference evidence="6 7" key="1">
    <citation type="submission" date="2012-01" db="EMBL/GenBank/DDBJ databases">
        <title>The Genome Sequence of Scardovia inopinata F0304.</title>
        <authorList>
            <consortium name="The Broad Institute Genome Sequencing Platform"/>
            <person name="Ward D."/>
            <person name="Earl A."/>
            <person name="Feldgarden M."/>
            <person name="Gevers D."/>
            <person name="Young S."/>
            <person name="Zeng Q."/>
            <person name="Koehrsen M."/>
            <person name="Alvarado L."/>
            <person name="Berlin A.M."/>
            <person name="Borenstein D."/>
            <person name="Chapman S.B."/>
            <person name="Chen Z."/>
            <person name="Engels R."/>
            <person name="Freedman E."/>
            <person name="Gellesch M."/>
            <person name="Goldberg J."/>
            <person name="Griggs A."/>
            <person name="Gujja S."/>
            <person name="Heilman E.R."/>
            <person name="Heiman D.I."/>
            <person name="Hepburn T.A."/>
            <person name="Howarth C."/>
            <person name="Jen D."/>
            <person name="Larson L."/>
            <person name="Mehta T."/>
            <person name="Park D."/>
            <person name="Pearson M."/>
            <person name="Richards J."/>
            <person name="Roberts A."/>
            <person name="Saif S."/>
            <person name="Shea T.D."/>
            <person name="Shenoy N."/>
            <person name="Sisk P."/>
            <person name="Stolte C."/>
            <person name="Sykes S.N."/>
            <person name="Walk T."/>
            <person name="White J."/>
            <person name="Yandava C."/>
            <person name="Izard J."/>
            <person name="Baranova O.V."/>
            <person name="Blanton J.M."/>
            <person name="Tanner A.C."/>
            <person name="Dewhirst F."/>
            <person name="Haas B."/>
            <person name="Nusbaum C."/>
            <person name="Birren B."/>
        </authorList>
    </citation>
    <scope>NUCLEOTIDE SEQUENCE [LARGE SCALE GENOMIC DNA]</scope>
    <source>
        <strain evidence="6 7">F0304</strain>
    </source>
</reference>
<dbReference type="InterPro" id="IPR029026">
    <property type="entry name" value="tRNA_m1G_MTases_N"/>
</dbReference>
<dbReference type="PANTHER" id="PTHR43191">
    <property type="entry name" value="RRNA METHYLTRANSFERASE 3"/>
    <property type="match status" value="1"/>
</dbReference>
<dbReference type="Pfam" id="PF00588">
    <property type="entry name" value="SpoU_methylase"/>
    <property type="match status" value="1"/>
</dbReference>
<dbReference type="GO" id="GO:0008173">
    <property type="term" value="F:RNA methyltransferase activity"/>
    <property type="evidence" value="ECO:0007669"/>
    <property type="project" value="InterPro"/>
</dbReference>
<comment type="caution">
    <text evidence="6">The sequence shown here is derived from an EMBL/GenBank/DDBJ whole genome shotgun (WGS) entry which is preliminary data.</text>
</comment>
<evidence type="ECO:0000313" key="6">
    <source>
        <dbReference type="EMBL" id="EQW12975.1"/>
    </source>
</evidence>
<organism evidence="6 7">
    <name type="scientific">Scardovia inopinata F0304</name>
    <dbReference type="NCBI Taxonomy" id="641146"/>
    <lineage>
        <taxon>Bacteria</taxon>
        <taxon>Bacillati</taxon>
        <taxon>Actinomycetota</taxon>
        <taxon>Actinomycetes</taxon>
        <taxon>Bifidobacteriales</taxon>
        <taxon>Bifidobacteriaceae</taxon>
        <taxon>Scardovia</taxon>
    </lineage>
</organism>
<dbReference type="Proteomes" id="UP000005777">
    <property type="component" value="Unassembled WGS sequence"/>
</dbReference>
<dbReference type="SUPFAM" id="SSF75217">
    <property type="entry name" value="alpha/beta knot"/>
    <property type="match status" value="1"/>
</dbReference>
<dbReference type="eggNOG" id="COG0566">
    <property type="taxonomic scope" value="Bacteria"/>
</dbReference>
<dbReference type="InterPro" id="IPR053888">
    <property type="entry name" value="MRM3-like_sub_bind"/>
</dbReference>
<keyword evidence="3" id="KW-0808">Transferase</keyword>
<dbReference type="HOGENOM" id="CLU_021322_3_1_11"/>
<evidence type="ECO:0000313" key="7">
    <source>
        <dbReference type="Proteomes" id="UP000005777"/>
    </source>
</evidence>
<dbReference type="InterPro" id="IPR029064">
    <property type="entry name" value="Ribosomal_eL30-like_sf"/>
</dbReference>
<dbReference type="InterPro" id="IPR029028">
    <property type="entry name" value="Alpha/beta_knot_MTases"/>
</dbReference>
<accession>W1MXD1</accession>